<dbReference type="EMBL" id="JARAKH010000011">
    <property type="protein sequence ID" value="KAK8399577.1"/>
    <property type="molecule type" value="Genomic_DNA"/>
</dbReference>
<dbReference type="EMBL" id="JARAKH010000011">
    <property type="protein sequence ID" value="KAK8399578.1"/>
    <property type="molecule type" value="Genomic_DNA"/>
</dbReference>
<dbReference type="EMBL" id="JARAKH010000011">
    <property type="protein sequence ID" value="KAK8399575.1"/>
    <property type="molecule type" value="Genomic_DNA"/>
</dbReference>
<evidence type="ECO:0000256" key="8">
    <source>
        <dbReference type="SAM" id="MobiDB-lite"/>
    </source>
</evidence>
<evidence type="ECO:0000313" key="10">
    <source>
        <dbReference type="Proteomes" id="UP001487740"/>
    </source>
</evidence>
<reference evidence="9 10" key="1">
    <citation type="submission" date="2023-03" db="EMBL/GenBank/DDBJ databases">
        <title>High-quality genome of Scylla paramamosain provides insights in environmental adaptation.</title>
        <authorList>
            <person name="Zhang L."/>
        </authorList>
    </citation>
    <scope>NUCLEOTIDE SEQUENCE [LARGE SCALE GENOMIC DNA]</scope>
    <source>
        <strain evidence="9">LZ_2023a</strain>
        <tissue evidence="9">Muscle</tissue>
    </source>
</reference>
<dbReference type="FunFam" id="3.40.50.1010:FF:000006">
    <property type="entry name" value="rRNA-processing protein UTP23 homolog"/>
    <property type="match status" value="1"/>
</dbReference>
<keyword evidence="3" id="KW-0698">rRNA processing</keyword>
<comment type="function">
    <text evidence="5">Involved in rRNA-processing and ribosome biogenesis.</text>
</comment>
<evidence type="ECO:0000256" key="6">
    <source>
        <dbReference type="ARBA" id="ARBA00038503"/>
    </source>
</evidence>
<keyword evidence="2" id="KW-0690">Ribosome biogenesis</keyword>
<keyword evidence="4" id="KW-0539">Nucleus</keyword>
<evidence type="ECO:0000256" key="2">
    <source>
        <dbReference type="ARBA" id="ARBA00022517"/>
    </source>
</evidence>
<evidence type="ECO:0000313" key="9">
    <source>
        <dbReference type="EMBL" id="KAK8399574.1"/>
    </source>
</evidence>
<dbReference type="SUPFAM" id="SSF88723">
    <property type="entry name" value="PIN domain-like"/>
    <property type="match status" value="1"/>
</dbReference>
<feature type="region of interest" description="Disordered" evidence="8">
    <location>
        <begin position="152"/>
        <end position="243"/>
    </location>
</feature>
<dbReference type="Proteomes" id="UP001487740">
    <property type="component" value="Unassembled WGS sequence"/>
</dbReference>
<dbReference type="PANTHER" id="PTHR12416">
    <property type="entry name" value="RRNA-PROCESSING PROTEIN UTP23 HOMOLOG"/>
    <property type="match status" value="1"/>
</dbReference>
<dbReference type="InterPro" id="IPR029060">
    <property type="entry name" value="PIN-like_dom_sf"/>
</dbReference>
<evidence type="ECO:0000256" key="1">
    <source>
        <dbReference type="ARBA" id="ARBA00004604"/>
    </source>
</evidence>
<evidence type="ECO:0000256" key="7">
    <source>
        <dbReference type="ARBA" id="ARBA00071400"/>
    </source>
</evidence>
<evidence type="ECO:0000256" key="3">
    <source>
        <dbReference type="ARBA" id="ARBA00022552"/>
    </source>
</evidence>
<dbReference type="Gene3D" id="3.40.50.1010">
    <property type="entry name" value="5'-nuclease"/>
    <property type="match status" value="1"/>
</dbReference>
<organism evidence="9 10">
    <name type="scientific">Scylla paramamosain</name>
    <name type="common">Mud crab</name>
    <dbReference type="NCBI Taxonomy" id="85552"/>
    <lineage>
        <taxon>Eukaryota</taxon>
        <taxon>Metazoa</taxon>
        <taxon>Ecdysozoa</taxon>
        <taxon>Arthropoda</taxon>
        <taxon>Crustacea</taxon>
        <taxon>Multicrustacea</taxon>
        <taxon>Malacostraca</taxon>
        <taxon>Eumalacostraca</taxon>
        <taxon>Eucarida</taxon>
        <taxon>Decapoda</taxon>
        <taxon>Pleocyemata</taxon>
        <taxon>Brachyura</taxon>
        <taxon>Eubrachyura</taxon>
        <taxon>Portunoidea</taxon>
        <taxon>Portunidae</taxon>
        <taxon>Portuninae</taxon>
        <taxon>Scylla</taxon>
    </lineage>
</organism>
<gene>
    <name evidence="9" type="ORF">O3P69_003558</name>
</gene>
<dbReference type="GO" id="GO:0006364">
    <property type="term" value="P:rRNA processing"/>
    <property type="evidence" value="ECO:0007669"/>
    <property type="project" value="UniProtKB-KW"/>
</dbReference>
<comment type="caution">
    <text evidence="9">The sequence shown here is derived from an EMBL/GenBank/DDBJ whole genome shotgun (WGS) entry which is preliminary data.</text>
</comment>
<comment type="similarity">
    <text evidence="6">Belongs to the UTP23/FCF1 family. UTP23 subfamily.</text>
</comment>
<accession>A0AAW0UHF8</accession>
<feature type="compositionally biased region" description="Basic and acidic residues" evidence="8">
    <location>
        <begin position="212"/>
        <end position="222"/>
    </location>
</feature>
<evidence type="ECO:0000256" key="4">
    <source>
        <dbReference type="ARBA" id="ARBA00023242"/>
    </source>
</evidence>
<feature type="compositionally biased region" description="Basic residues" evidence="8">
    <location>
        <begin position="192"/>
        <end position="211"/>
    </location>
</feature>
<comment type="subcellular location">
    <subcellularLocation>
        <location evidence="1">Nucleus</location>
        <location evidence="1">Nucleolus</location>
    </subcellularLocation>
</comment>
<feature type="compositionally biased region" description="Basic residues" evidence="8">
    <location>
        <begin position="223"/>
        <end position="234"/>
    </location>
</feature>
<keyword evidence="10" id="KW-1185">Reference proteome</keyword>
<dbReference type="EMBL" id="JARAKH010000011">
    <property type="protein sequence ID" value="KAK8399574.1"/>
    <property type="molecule type" value="Genomic_DNA"/>
</dbReference>
<dbReference type="InterPro" id="IPR006984">
    <property type="entry name" value="Fcf1/UTP23"/>
</dbReference>
<dbReference type="EMBL" id="JARAKH010000011">
    <property type="protein sequence ID" value="KAK8399576.1"/>
    <property type="molecule type" value="Genomic_DNA"/>
</dbReference>
<protein>
    <recommendedName>
        <fullName evidence="7">rRNA-processing protein UTP23 homolog</fullName>
    </recommendedName>
</protein>
<proteinExistence type="inferred from homology"/>
<dbReference type="GO" id="GO:0032040">
    <property type="term" value="C:small-subunit processome"/>
    <property type="evidence" value="ECO:0007669"/>
    <property type="project" value="InterPro"/>
</dbReference>
<dbReference type="AlphaFoldDB" id="A0AAW0UHF8"/>
<name>A0AAW0UHF8_SCYPA</name>
<evidence type="ECO:0000256" key="5">
    <source>
        <dbReference type="ARBA" id="ARBA00037300"/>
    </source>
</evidence>
<dbReference type="CDD" id="cd09866">
    <property type="entry name" value="PIN_Fcf1-Utp23-H"/>
    <property type="match status" value="1"/>
</dbReference>
<dbReference type="Pfam" id="PF04900">
    <property type="entry name" value="Fcf1"/>
    <property type="match status" value="1"/>
</dbReference>
<sequence length="243" mass="27035">MKIKRHKKAQKILAFFQHNFALQAPYTILLDATFCHSALEGKVLIKEQIPKYLGAQTKIVTTQCIILEVEKLSKISPKLYGTWLVVKQFPVHKCGHEGDPVPASSCAKSLLGKNNPGKYIMASQDPELRAHVHQEVVGTPILYLHQSAPTLEKPTKKSVAAAQGSTLSTHEETTLKTLKRKHLGEAVQEPPRKRKKAKNPHSLSCKKSKKVKQADQQKASDGKRKRKRHKRKGGATKSMSGSE</sequence>